<dbReference type="HOGENOM" id="CLU_061858_0_0_1"/>
<feature type="compositionally biased region" description="Pro residues" evidence="1">
    <location>
        <begin position="275"/>
        <end position="285"/>
    </location>
</feature>
<dbReference type="OrthoDB" id="2502001at2759"/>
<dbReference type="InterPro" id="IPR036249">
    <property type="entry name" value="Thioredoxin-like_sf"/>
</dbReference>
<feature type="chain" id="PRO_5002159024" evidence="2">
    <location>
        <begin position="20"/>
        <end position="331"/>
    </location>
</feature>
<accession>A0A0C2XLK2</accession>
<dbReference type="SUPFAM" id="SSF52833">
    <property type="entry name" value="Thioredoxin-like"/>
    <property type="match status" value="1"/>
</dbReference>
<evidence type="ECO:0000313" key="3">
    <source>
        <dbReference type="EMBL" id="KIL70411.1"/>
    </source>
</evidence>
<feature type="region of interest" description="Disordered" evidence="1">
    <location>
        <begin position="271"/>
        <end position="331"/>
    </location>
</feature>
<dbReference type="AlphaFoldDB" id="A0A0C2XLK2"/>
<dbReference type="InParanoid" id="A0A0C2XLK2"/>
<dbReference type="Proteomes" id="UP000054549">
    <property type="component" value="Unassembled WGS sequence"/>
</dbReference>
<protein>
    <submittedName>
        <fullName evidence="3">Uncharacterized protein</fullName>
    </submittedName>
</protein>
<keyword evidence="2" id="KW-0732">Signal</keyword>
<proteinExistence type="predicted"/>
<name>A0A0C2XLK2_AMAMK</name>
<dbReference type="EMBL" id="KN818224">
    <property type="protein sequence ID" value="KIL70411.1"/>
    <property type="molecule type" value="Genomic_DNA"/>
</dbReference>
<evidence type="ECO:0000256" key="2">
    <source>
        <dbReference type="SAM" id="SignalP"/>
    </source>
</evidence>
<sequence>MKLTALVVGLFVATIGTNAQGFSPGWIPGQQAATTAVPSPHASLPVESSSGLLNSVLTSGPVSSLFAKLGINITKTLEKPNYWDERIPLITDDNYQDVIVNEPLSDEEEQARTWALIITVTAGDSPRDGISKFMDEMFDEAYNQTLIIGDLPDVRWGRIDYFNVTYLTTKWNIWSAPFLVILRNRGQELRFYRGQNLRLKEEELRNFLKAEDWKYTPVWSSSYSPGGSREFVLHYFATAMAKVYNLAVRVPRWLFVIVSGMLGSILLSTLHSPPRRSPAPPPSTAPPSDSAPEDPSSSSVVTANAPVDSSSSSLAPSNSDKTGGLKKRKRK</sequence>
<evidence type="ECO:0000256" key="1">
    <source>
        <dbReference type="SAM" id="MobiDB-lite"/>
    </source>
</evidence>
<reference evidence="3 4" key="1">
    <citation type="submission" date="2014-04" db="EMBL/GenBank/DDBJ databases">
        <title>Evolutionary Origins and Diversification of the Mycorrhizal Mutualists.</title>
        <authorList>
            <consortium name="DOE Joint Genome Institute"/>
            <consortium name="Mycorrhizal Genomics Consortium"/>
            <person name="Kohler A."/>
            <person name="Kuo A."/>
            <person name="Nagy L.G."/>
            <person name="Floudas D."/>
            <person name="Copeland A."/>
            <person name="Barry K.W."/>
            <person name="Cichocki N."/>
            <person name="Veneault-Fourrey C."/>
            <person name="LaButti K."/>
            <person name="Lindquist E.A."/>
            <person name="Lipzen A."/>
            <person name="Lundell T."/>
            <person name="Morin E."/>
            <person name="Murat C."/>
            <person name="Riley R."/>
            <person name="Ohm R."/>
            <person name="Sun H."/>
            <person name="Tunlid A."/>
            <person name="Henrissat B."/>
            <person name="Grigoriev I.V."/>
            <person name="Hibbett D.S."/>
            <person name="Martin F."/>
        </authorList>
    </citation>
    <scope>NUCLEOTIDE SEQUENCE [LARGE SCALE GENOMIC DNA]</scope>
    <source>
        <strain evidence="3 4">Koide BX008</strain>
    </source>
</reference>
<evidence type="ECO:0000313" key="4">
    <source>
        <dbReference type="Proteomes" id="UP000054549"/>
    </source>
</evidence>
<keyword evidence="4" id="KW-1185">Reference proteome</keyword>
<feature type="signal peptide" evidence="2">
    <location>
        <begin position="1"/>
        <end position="19"/>
    </location>
</feature>
<organism evidence="3 4">
    <name type="scientific">Amanita muscaria (strain Koide BX008)</name>
    <dbReference type="NCBI Taxonomy" id="946122"/>
    <lineage>
        <taxon>Eukaryota</taxon>
        <taxon>Fungi</taxon>
        <taxon>Dikarya</taxon>
        <taxon>Basidiomycota</taxon>
        <taxon>Agaricomycotina</taxon>
        <taxon>Agaricomycetes</taxon>
        <taxon>Agaricomycetidae</taxon>
        <taxon>Agaricales</taxon>
        <taxon>Pluteineae</taxon>
        <taxon>Amanitaceae</taxon>
        <taxon>Amanita</taxon>
    </lineage>
</organism>
<gene>
    <name evidence="3" type="ORF">M378DRAFT_96992</name>
</gene>
<feature type="compositionally biased region" description="Low complexity" evidence="1">
    <location>
        <begin position="286"/>
        <end position="320"/>
    </location>
</feature>